<dbReference type="Proteomes" id="UP001519460">
    <property type="component" value="Unassembled WGS sequence"/>
</dbReference>
<reference evidence="1 2" key="1">
    <citation type="journal article" date="2023" name="Sci. Data">
        <title>Genome assembly of the Korean intertidal mud-creeper Batillaria attramentaria.</title>
        <authorList>
            <person name="Patra A.K."/>
            <person name="Ho P.T."/>
            <person name="Jun S."/>
            <person name="Lee S.J."/>
            <person name="Kim Y."/>
            <person name="Won Y.J."/>
        </authorList>
    </citation>
    <scope>NUCLEOTIDE SEQUENCE [LARGE SCALE GENOMIC DNA]</scope>
    <source>
        <strain evidence="1">Wonlab-2016</strain>
    </source>
</reference>
<evidence type="ECO:0000313" key="2">
    <source>
        <dbReference type="Proteomes" id="UP001519460"/>
    </source>
</evidence>
<proteinExistence type="predicted"/>
<organism evidence="1 2">
    <name type="scientific">Batillaria attramentaria</name>
    <dbReference type="NCBI Taxonomy" id="370345"/>
    <lineage>
        <taxon>Eukaryota</taxon>
        <taxon>Metazoa</taxon>
        <taxon>Spiralia</taxon>
        <taxon>Lophotrochozoa</taxon>
        <taxon>Mollusca</taxon>
        <taxon>Gastropoda</taxon>
        <taxon>Caenogastropoda</taxon>
        <taxon>Sorbeoconcha</taxon>
        <taxon>Cerithioidea</taxon>
        <taxon>Batillariidae</taxon>
        <taxon>Batillaria</taxon>
    </lineage>
</organism>
<accession>A0ABD0L9L2</accession>
<dbReference type="EMBL" id="JACVVK020000070">
    <property type="protein sequence ID" value="KAK7496084.1"/>
    <property type="molecule type" value="Genomic_DNA"/>
</dbReference>
<comment type="caution">
    <text evidence="1">The sequence shown here is derived from an EMBL/GenBank/DDBJ whole genome shotgun (WGS) entry which is preliminary data.</text>
</comment>
<protein>
    <submittedName>
        <fullName evidence="1">Uncharacterized protein</fullName>
    </submittedName>
</protein>
<name>A0ABD0L9L2_9CAEN</name>
<dbReference type="AlphaFoldDB" id="A0ABD0L9L2"/>
<evidence type="ECO:0000313" key="1">
    <source>
        <dbReference type="EMBL" id="KAK7496084.1"/>
    </source>
</evidence>
<keyword evidence="2" id="KW-1185">Reference proteome</keyword>
<sequence>MSRSATFDAAKRRVGTVALCAQGGSFKATPETSHVVLLLMLSCCELMLSCCVPIEALVAKVLPRWELSSFATRPVPRPNALPTDKREECMECAAAYLEVCATGDDSPLENFYFLR</sequence>
<gene>
    <name evidence="1" type="ORF">BaRGS_00012785</name>
</gene>